<name>A0A9P1KYA2_PARSO</name>
<comment type="caution">
    <text evidence="2">The sequence shown here is derived from an EMBL/GenBank/DDBJ whole genome shotgun (WGS) entry which is preliminary data.</text>
</comment>
<dbReference type="InterPro" id="IPR029063">
    <property type="entry name" value="SAM-dependent_MTases_sf"/>
</dbReference>
<dbReference type="InterPro" id="IPR025714">
    <property type="entry name" value="Methyltranfer_dom"/>
</dbReference>
<dbReference type="AlphaFoldDB" id="A0A9P1KYA2"/>
<dbReference type="CDD" id="cd02440">
    <property type="entry name" value="AdoMet_MTases"/>
    <property type="match status" value="1"/>
</dbReference>
<evidence type="ECO:0000259" key="1">
    <source>
        <dbReference type="Pfam" id="PF13847"/>
    </source>
</evidence>
<dbReference type="SUPFAM" id="SSF53335">
    <property type="entry name" value="S-adenosyl-L-methionine-dependent methyltransferases"/>
    <property type="match status" value="1"/>
</dbReference>
<sequence length="250" mass="29826">MKRVYKNKINIDETSIKNFYEIRAIEKVDIDIDAPVVLCGDKKKDKIYEWTKFEVENRLKLLKLDPDSRVLELGCGTGRISKFIVNKVKEYIGVDYVKEFIDIINGREDIKKGEQIHFLNLSFSDIVENPKILPIKNKFNRFIISGGVFMYINDEALEYGLKKLINLLDEECIIYISEPISINERLTLDNFYSENLECEYSAIYRTYNEYNKIFEVFYKANFKLKLNEEFFYNDIKLQKETKQWMFLLER</sequence>
<feature type="domain" description="Methyltransferase" evidence="1">
    <location>
        <begin position="65"/>
        <end position="211"/>
    </location>
</feature>
<dbReference type="Gene3D" id="3.40.50.150">
    <property type="entry name" value="Vaccinia Virus protein VP39"/>
    <property type="match status" value="1"/>
</dbReference>
<dbReference type="RefSeq" id="WP_057555470.1">
    <property type="nucleotide sequence ID" value="NZ_CDNM01000017.1"/>
</dbReference>
<reference evidence="3" key="1">
    <citation type="submission" date="2015-01" db="EMBL/GenBank/DDBJ databases">
        <authorList>
            <person name="Aslett A.Martin."/>
            <person name="De Silva Nishadi"/>
        </authorList>
    </citation>
    <scope>NUCLEOTIDE SEQUENCE [LARGE SCALE GENOMIC DNA]</scope>
    <source>
        <strain evidence="3">UMC4404</strain>
    </source>
</reference>
<dbReference type="EMBL" id="CDNY01000024">
    <property type="protein sequence ID" value="CEN31583.1"/>
    <property type="molecule type" value="Genomic_DNA"/>
</dbReference>
<organism evidence="2 3">
    <name type="scientific">Paraclostridium sordellii</name>
    <name type="common">Clostridium sordellii</name>
    <dbReference type="NCBI Taxonomy" id="1505"/>
    <lineage>
        <taxon>Bacteria</taxon>
        <taxon>Bacillati</taxon>
        <taxon>Bacillota</taxon>
        <taxon>Clostridia</taxon>
        <taxon>Peptostreptococcales</taxon>
        <taxon>Peptostreptococcaceae</taxon>
        <taxon>Paraclostridium</taxon>
    </lineage>
</organism>
<evidence type="ECO:0000313" key="2">
    <source>
        <dbReference type="EMBL" id="CEN31583.1"/>
    </source>
</evidence>
<accession>A0A9P1KYA2</accession>
<protein>
    <submittedName>
        <fullName evidence="2">Tellurite resistance protein TehB</fullName>
    </submittedName>
</protein>
<dbReference type="Pfam" id="PF13847">
    <property type="entry name" value="Methyltransf_31"/>
    <property type="match status" value="1"/>
</dbReference>
<evidence type="ECO:0000313" key="3">
    <source>
        <dbReference type="Proteomes" id="UP000049685"/>
    </source>
</evidence>
<dbReference type="Proteomes" id="UP000049685">
    <property type="component" value="Unassembled WGS sequence"/>
</dbReference>
<gene>
    <name evidence="2" type="ORF">UMC4404_21661</name>
</gene>
<proteinExistence type="predicted"/>